<dbReference type="PROSITE" id="PS00028">
    <property type="entry name" value="ZINC_FINGER_C2H2_1"/>
    <property type="match status" value="4"/>
</dbReference>
<evidence type="ECO:0000256" key="2">
    <source>
        <dbReference type="ARBA" id="ARBA00006991"/>
    </source>
</evidence>
<dbReference type="CDD" id="cd07765">
    <property type="entry name" value="KRAB_A-box"/>
    <property type="match status" value="1"/>
</dbReference>
<dbReference type="Pfam" id="PF01352">
    <property type="entry name" value="KRAB"/>
    <property type="match status" value="1"/>
</dbReference>
<keyword evidence="6" id="KW-0862">Zinc</keyword>
<dbReference type="AlphaFoldDB" id="A0A8J6AFD7"/>
<evidence type="ECO:0000259" key="9">
    <source>
        <dbReference type="PROSITE" id="PS50157"/>
    </source>
</evidence>
<feature type="domain" description="C2H2-type" evidence="9">
    <location>
        <begin position="284"/>
        <end position="311"/>
    </location>
</feature>
<dbReference type="FunFam" id="3.30.160.60:FF:000295">
    <property type="entry name" value="zinc finger protein 19"/>
    <property type="match status" value="1"/>
</dbReference>
<name>A0A8J6AFD7_GALPY</name>
<dbReference type="InterPro" id="IPR036051">
    <property type="entry name" value="KRAB_dom_sf"/>
</dbReference>
<comment type="subcellular location">
    <subcellularLocation>
        <location evidence="1">Nucleus</location>
    </subcellularLocation>
</comment>
<keyword evidence="12" id="KW-1185">Reference proteome</keyword>
<feature type="domain" description="C2H2-type" evidence="9">
    <location>
        <begin position="228"/>
        <end position="255"/>
    </location>
</feature>
<feature type="region of interest" description="Disordered" evidence="8">
    <location>
        <begin position="16"/>
        <end position="62"/>
    </location>
</feature>
<dbReference type="EMBL" id="JAGFMF010011632">
    <property type="protein sequence ID" value="KAG8518416.1"/>
    <property type="molecule type" value="Genomic_DNA"/>
</dbReference>
<comment type="similarity">
    <text evidence="2">Belongs to the krueppel C2H2-type zinc-finger protein family.</text>
</comment>
<proteinExistence type="inferred from homology"/>
<dbReference type="Proteomes" id="UP000700334">
    <property type="component" value="Unassembled WGS sequence"/>
</dbReference>
<dbReference type="SMART" id="SM00355">
    <property type="entry name" value="ZnF_C2H2"/>
    <property type="match status" value="4"/>
</dbReference>
<sequence>MRGGLGLTGAGPAVLHSIPMATEGHRDGEPGDPAVWAPSESSRPVRRKAPVAPRPPEPPESLQGLVNFEDVAVYFSREEWGLLSVTQRSLYLDVMLENFALIGSMGLAPARSHVVCTQLEDEEEPWLSNMVDMSLTSRAEARSRPGLGRLEHKETPPKQVKIHRCHLPENLFMFGKAGKNILATLGLLQHQASHHEGKPHGNTKHGQVFPPSSSCQQQQEVHTPQKTFKCSSCGKAFLKAFSLLDHLITHSKERSFQCLKGRNTPKKNSTLVNHQKTHNGETSHACNECGKTFSYPSKLRKHQKVHTGLKPFKCGECGKTFSHKDTLVLHQRIHTGERPYECSECGKAFSVLSTLIWHRNVHIGERPYECRKCGKFFKYNHNLFFTREFTLE</sequence>
<dbReference type="InterPro" id="IPR001909">
    <property type="entry name" value="KRAB"/>
</dbReference>
<evidence type="ECO:0000313" key="12">
    <source>
        <dbReference type="Proteomes" id="UP000700334"/>
    </source>
</evidence>
<evidence type="ECO:0000256" key="1">
    <source>
        <dbReference type="ARBA" id="ARBA00004123"/>
    </source>
</evidence>
<dbReference type="GO" id="GO:0006355">
    <property type="term" value="P:regulation of DNA-templated transcription"/>
    <property type="evidence" value="ECO:0007669"/>
    <property type="project" value="InterPro"/>
</dbReference>
<feature type="region of interest" description="Disordered" evidence="8">
    <location>
        <begin position="193"/>
        <end position="214"/>
    </location>
</feature>
<feature type="domain" description="KRAB" evidence="10">
    <location>
        <begin position="66"/>
        <end position="138"/>
    </location>
</feature>
<dbReference type="GO" id="GO:0005634">
    <property type="term" value="C:nucleus"/>
    <property type="evidence" value="ECO:0007669"/>
    <property type="project" value="UniProtKB-SubCell"/>
</dbReference>
<dbReference type="OrthoDB" id="6077919at2759"/>
<evidence type="ECO:0000256" key="5">
    <source>
        <dbReference type="ARBA" id="ARBA00022771"/>
    </source>
</evidence>
<protein>
    <submittedName>
        <fullName evidence="11">Zinc finger protein 584</fullName>
    </submittedName>
</protein>
<dbReference type="FunFam" id="3.30.160.60:FF:002090">
    <property type="entry name" value="Zinc finger protein 473"/>
    <property type="match status" value="1"/>
</dbReference>
<dbReference type="PANTHER" id="PTHR23234:SF10">
    <property type="entry name" value="RIKEN CDNA 6720489N17 GENE-RELATED"/>
    <property type="match status" value="1"/>
</dbReference>
<evidence type="ECO:0000313" key="11">
    <source>
        <dbReference type="EMBL" id="KAG8518416.1"/>
    </source>
</evidence>
<evidence type="ECO:0000256" key="6">
    <source>
        <dbReference type="ARBA" id="ARBA00022833"/>
    </source>
</evidence>
<comment type="caution">
    <text evidence="11">The sequence shown here is derived from an EMBL/GenBank/DDBJ whole genome shotgun (WGS) entry which is preliminary data.</text>
</comment>
<dbReference type="Gene3D" id="3.30.160.60">
    <property type="entry name" value="Classic Zinc Finger"/>
    <property type="match status" value="5"/>
</dbReference>
<dbReference type="SUPFAM" id="SSF109640">
    <property type="entry name" value="KRAB domain (Kruppel-associated box)"/>
    <property type="match status" value="1"/>
</dbReference>
<evidence type="ECO:0000256" key="7">
    <source>
        <dbReference type="PROSITE-ProRule" id="PRU00042"/>
    </source>
</evidence>
<dbReference type="SMART" id="SM00349">
    <property type="entry name" value="KRAB"/>
    <property type="match status" value="1"/>
</dbReference>
<evidence type="ECO:0000256" key="8">
    <source>
        <dbReference type="SAM" id="MobiDB-lite"/>
    </source>
</evidence>
<dbReference type="PROSITE" id="PS50157">
    <property type="entry name" value="ZINC_FINGER_C2H2_2"/>
    <property type="match status" value="4"/>
</dbReference>
<feature type="domain" description="C2H2-type" evidence="9">
    <location>
        <begin position="340"/>
        <end position="367"/>
    </location>
</feature>
<dbReference type="InterPro" id="IPR050758">
    <property type="entry name" value="Znf_C2H2-type"/>
</dbReference>
<dbReference type="PROSITE" id="PS50805">
    <property type="entry name" value="KRAB"/>
    <property type="match status" value="1"/>
</dbReference>
<keyword evidence="5 7" id="KW-0863">Zinc-finger</keyword>
<gene>
    <name evidence="11" type="ORF">J0S82_000076</name>
</gene>
<reference evidence="11" key="1">
    <citation type="journal article" date="2021" name="Evol. Appl.">
        <title>The genome of the Pyrenean desman and the effects of bottlenecks and inbreeding on the genomic landscape of an endangered species.</title>
        <authorList>
            <person name="Escoda L."/>
            <person name="Castresana J."/>
        </authorList>
    </citation>
    <scope>NUCLEOTIDE SEQUENCE</scope>
    <source>
        <strain evidence="11">IBE-C5619</strain>
    </source>
</reference>
<dbReference type="Gene3D" id="6.10.140.140">
    <property type="match status" value="1"/>
</dbReference>
<dbReference type="FunFam" id="3.30.160.60:FF:002343">
    <property type="entry name" value="Zinc finger protein 33A"/>
    <property type="match status" value="1"/>
</dbReference>
<keyword evidence="3" id="KW-0479">Metal-binding</keyword>
<evidence type="ECO:0000256" key="3">
    <source>
        <dbReference type="ARBA" id="ARBA00022723"/>
    </source>
</evidence>
<evidence type="ECO:0000256" key="4">
    <source>
        <dbReference type="ARBA" id="ARBA00022737"/>
    </source>
</evidence>
<accession>A0A8J6AFD7</accession>
<dbReference type="SUPFAM" id="SSF57667">
    <property type="entry name" value="beta-beta-alpha zinc fingers"/>
    <property type="match status" value="3"/>
</dbReference>
<keyword evidence="4" id="KW-0677">Repeat</keyword>
<dbReference type="InterPro" id="IPR036236">
    <property type="entry name" value="Znf_C2H2_sf"/>
</dbReference>
<evidence type="ECO:0000259" key="10">
    <source>
        <dbReference type="PROSITE" id="PS50805"/>
    </source>
</evidence>
<dbReference type="InterPro" id="IPR013087">
    <property type="entry name" value="Znf_C2H2_type"/>
</dbReference>
<feature type="domain" description="C2H2-type" evidence="9">
    <location>
        <begin position="312"/>
        <end position="339"/>
    </location>
</feature>
<dbReference type="GO" id="GO:0008270">
    <property type="term" value="F:zinc ion binding"/>
    <property type="evidence" value="ECO:0007669"/>
    <property type="project" value="UniProtKB-KW"/>
</dbReference>
<organism evidence="11 12">
    <name type="scientific">Galemys pyrenaicus</name>
    <name type="common">Iberian desman</name>
    <name type="synonym">Pyrenean desman</name>
    <dbReference type="NCBI Taxonomy" id="202257"/>
    <lineage>
        <taxon>Eukaryota</taxon>
        <taxon>Metazoa</taxon>
        <taxon>Chordata</taxon>
        <taxon>Craniata</taxon>
        <taxon>Vertebrata</taxon>
        <taxon>Euteleostomi</taxon>
        <taxon>Mammalia</taxon>
        <taxon>Eutheria</taxon>
        <taxon>Laurasiatheria</taxon>
        <taxon>Eulipotyphla</taxon>
        <taxon>Talpidae</taxon>
        <taxon>Galemys</taxon>
    </lineage>
</organism>
<dbReference type="PANTHER" id="PTHR23234">
    <property type="entry name" value="ZNF44 PROTEIN"/>
    <property type="match status" value="1"/>
</dbReference>
<dbReference type="Pfam" id="PF00096">
    <property type="entry name" value="zf-C2H2"/>
    <property type="match status" value="3"/>
</dbReference>